<accession>A0ABU5Z428</accession>
<dbReference type="EMBL" id="JAYKBW010000001">
    <property type="protein sequence ID" value="MEB3073713.1"/>
    <property type="molecule type" value="Genomic_DNA"/>
</dbReference>
<name>A0ABU5Z428_9FLAO</name>
<organism evidence="1 2">
    <name type="scientific">Capnocytophaga gingivalis</name>
    <dbReference type="NCBI Taxonomy" id="1017"/>
    <lineage>
        <taxon>Bacteria</taxon>
        <taxon>Pseudomonadati</taxon>
        <taxon>Bacteroidota</taxon>
        <taxon>Flavobacteriia</taxon>
        <taxon>Flavobacteriales</taxon>
        <taxon>Flavobacteriaceae</taxon>
        <taxon>Capnocytophaga</taxon>
    </lineage>
</organism>
<dbReference type="RefSeq" id="WP_323982271.1">
    <property type="nucleotide sequence ID" value="NZ_JAYKBW010000001.1"/>
</dbReference>
<keyword evidence="2" id="KW-1185">Reference proteome</keyword>
<gene>
    <name evidence="1" type="ORF">VJJ08_00160</name>
</gene>
<reference evidence="1 2" key="1">
    <citation type="submission" date="2023-12" db="EMBL/GenBank/DDBJ databases">
        <title>Genomic sequences of Capnocytophaga and Parvimonas strains.</title>
        <authorList>
            <person name="Watt R.M."/>
            <person name="Wang M."/>
            <person name="Yang T."/>
            <person name="Tong W.M."/>
        </authorList>
    </citation>
    <scope>NUCLEOTIDE SEQUENCE [LARGE SCALE GENOMIC DNA]</scope>
    <source>
        <strain evidence="1 2">CCUG 13096</strain>
    </source>
</reference>
<protein>
    <recommendedName>
        <fullName evidence="3">Outer membrane protein beta-barrel domain-containing protein</fullName>
    </recommendedName>
</protein>
<evidence type="ECO:0008006" key="3">
    <source>
        <dbReference type="Google" id="ProtNLM"/>
    </source>
</evidence>
<evidence type="ECO:0000313" key="2">
    <source>
        <dbReference type="Proteomes" id="UP001311730"/>
    </source>
</evidence>
<proteinExistence type="predicted"/>
<dbReference type="Proteomes" id="UP001311730">
    <property type="component" value="Unassembled WGS sequence"/>
</dbReference>
<evidence type="ECO:0000313" key="1">
    <source>
        <dbReference type="EMBL" id="MEB3073713.1"/>
    </source>
</evidence>
<comment type="caution">
    <text evidence="1">The sequence shown here is derived from an EMBL/GenBank/DDBJ whole genome shotgun (WGS) entry which is preliminary data.</text>
</comment>
<sequence length="222" mass="24919">MKRIFISLFFLLFSGTMVAQDGFFMGLGVGAAFPLGENQQAGVMLNPISVSLQLADEGSFLGLTAGFLMATKSQYPVHYQRDTGEKKYVYDYAKGTFSSTPIYEHFTSEKNSLSNVFVLLEYSYPFFGNDYYHLGALASVGGCGVSFTPKDEGLKDRKDLDKNEKIRMVFALGVQNTFELERHIVQLSLQYFLQNPTLSGVTPSLKGNYFLMRVTFSGRWWS</sequence>